<protein>
    <submittedName>
        <fullName evidence="1">M127 protein</fullName>
    </submittedName>
</protein>
<organism evidence="1 2">
    <name type="scientific">Murid herpesvirus 1 (strain K181)</name>
    <name type="common">MuHV-1</name>
    <name type="synonym">Mouse cytomegalovirus</name>
    <dbReference type="NCBI Taxonomy" id="69156"/>
    <lineage>
        <taxon>Viruses</taxon>
        <taxon>Duplodnaviria</taxon>
        <taxon>Heunggongvirae</taxon>
        <taxon>Peploviricota</taxon>
        <taxon>Herviviricetes</taxon>
        <taxon>Herpesvirales</taxon>
        <taxon>Orthoherpesviridae</taxon>
        <taxon>Betaherpesvirinae</taxon>
        <taxon>Muromegalovirus</taxon>
        <taxon>Muromegalovirus muridbeta1</taxon>
        <taxon>Murid herpesvirus 1</taxon>
    </lineage>
</organism>
<dbReference type="Proteomes" id="UP000158680">
    <property type="component" value="Segment"/>
</dbReference>
<organismHost>
    <name type="scientific">Mus musculus</name>
    <name type="common">Mouse</name>
    <dbReference type="NCBI Taxonomy" id="10090"/>
</organismHost>
<accession>A8E1P4</accession>
<name>A8E1P4_MUHVK</name>
<sequence length="133" mass="14893">MENKRDQSRKVRSCTRVIQRSGRLRSFAMSARQSTWIRKKEARARVVRGLGRTPSTMNKKVTFPPRQCTSVRNGVCGSVCPSKEDICYQLSSVSGRGSGRDEQENVLELLFNRSVSWQSRTLGGSRTPSPGSL</sequence>
<reference evidence="1 2" key="1">
    <citation type="journal article" date="2005" name="J. Virol.">
        <title>Use of a murine cytomegalovirus K181-derived bacterial artificial chromosome as a vaccine vector for immunocontraception.</title>
        <authorList>
            <person name="Redwood A.J."/>
            <person name="Messerle M."/>
            <person name="Harvey N.L."/>
            <person name="Hardy C.M."/>
            <person name="Kozinowski U.H."/>
            <person name="Lawson M.A."/>
            <person name="Shellam G.R."/>
        </authorList>
    </citation>
    <scope>NUCLEOTIDE SEQUENCE [LARGE SCALE GENOMIC DNA]</scope>
    <source>
        <strain evidence="1">K181</strain>
    </source>
</reference>
<evidence type="ECO:0000313" key="2">
    <source>
        <dbReference type="Proteomes" id="UP000158680"/>
    </source>
</evidence>
<gene>
    <name evidence="1" type="primary">m127</name>
</gene>
<dbReference type="EMBL" id="AM886412">
    <property type="protein sequence ID" value="CAP08165.1"/>
    <property type="molecule type" value="Genomic_DNA"/>
</dbReference>
<proteinExistence type="predicted"/>
<evidence type="ECO:0000313" key="1">
    <source>
        <dbReference type="EMBL" id="CAP08165.1"/>
    </source>
</evidence>
<reference evidence="1 2" key="2">
    <citation type="journal article" date="2008" name="J. Virol.">
        <title>Laboratory strains of murine cytomegalovirus are genetically similar to but phenotypically distinct from wild strains of virus.</title>
        <authorList>
            <person name="Smith L.M."/>
            <person name="McWhorter A.R."/>
            <person name="Masters L.L."/>
            <person name="Shellam G.R."/>
            <person name="Redwood A.J."/>
        </authorList>
    </citation>
    <scope>NUCLEOTIDE SEQUENCE [LARGE SCALE GENOMIC DNA]</scope>
    <source>
        <strain evidence="1">K181</strain>
    </source>
</reference>